<name>A0A091BE07_9GAMM</name>
<reference evidence="1 2" key="1">
    <citation type="submission" date="2013-09" db="EMBL/GenBank/DDBJ databases">
        <title>Genome sequencing of Arenimonas composti.</title>
        <authorList>
            <person name="Chen F."/>
            <person name="Wang G."/>
        </authorList>
    </citation>
    <scope>NUCLEOTIDE SEQUENCE [LARGE SCALE GENOMIC DNA]</scope>
    <source>
        <strain evidence="1 2">TR7-09</strain>
    </source>
</reference>
<organism evidence="1 2">
    <name type="scientific">Arenimonas composti TR7-09 = DSM 18010</name>
    <dbReference type="NCBI Taxonomy" id="1121013"/>
    <lineage>
        <taxon>Bacteria</taxon>
        <taxon>Pseudomonadati</taxon>
        <taxon>Pseudomonadota</taxon>
        <taxon>Gammaproteobacteria</taxon>
        <taxon>Lysobacterales</taxon>
        <taxon>Lysobacteraceae</taxon>
        <taxon>Arenimonas</taxon>
    </lineage>
</organism>
<proteinExistence type="predicted"/>
<dbReference type="PANTHER" id="PTHR30348">
    <property type="entry name" value="UNCHARACTERIZED PROTEIN YECE"/>
    <property type="match status" value="1"/>
</dbReference>
<dbReference type="PANTHER" id="PTHR30348:SF14">
    <property type="entry name" value="BLR8050 PROTEIN"/>
    <property type="match status" value="1"/>
</dbReference>
<dbReference type="Proteomes" id="UP000029391">
    <property type="component" value="Unassembled WGS sequence"/>
</dbReference>
<protein>
    <recommendedName>
        <fullName evidence="3">DUF72 domain-containing protein</fullName>
    </recommendedName>
</protein>
<dbReference type="AlphaFoldDB" id="A0A091BE07"/>
<evidence type="ECO:0008006" key="3">
    <source>
        <dbReference type="Google" id="ProtNLM"/>
    </source>
</evidence>
<dbReference type="STRING" id="1121013.GCA_000426365_02325"/>
<keyword evidence="2" id="KW-1185">Reference proteome</keyword>
<dbReference type="EMBL" id="AWXU01000027">
    <property type="protein sequence ID" value="KFN49931.1"/>
    <property type="molecule type" value="Genomic_DNA"/>
</dbReference>
<accession>A0A091BE07</accession>
<dbReference type="Pfam" id="PF01904">
    <property type="entry name" value="DUF72"/>
    <property type="match status" value="1"/>
</dbReference>
<dbReference type="Gene3D" id="3.20.20.410">
    <property type="entry name" value="Protein of unknown function UPF0759"/>
    <property type="match status" value="1"/>
</dbReference>
<sequence length="114" mass="12639">MGVACEPRHPSWFEDGVDGLWRRHRVARVAADPACCPAAAEPGGDPRWRYWRWHGSPRIYYSDYDNEALRALAVQVQASTTPPERRIVIFDNTAGGHAAGNAARFQDLAGGRHA</sequence>
<dbReference type="InterPro" id="IPR002763">
    <property type="entry name" value="DUF72"/>
</dbReference>
<dbReference type="SUPFAM" id="SSF117396">
    <property type="entry name" value="TM1631-like"/>
    <property type="match status" value="1"/>
</dbReference>
<dbReference type="InterPro" id="IPR036520">
    <property type="entry name" value="UPF0759_sf"/>
</dbReference>
<gene>
    <name evidence="1" type="ORF">P873_08795</name>
</gene>
<evidence type="ECO:0000313" key="2">
    <source>
        <dbReference type="Proteomes" id="UP000029391"/>
    </source>
</evidence>
<evidence type="ECO:0000313" key="1">
    <source>
        <dbReference type="EMBL" id="KFN49931.1"/>
    </source>
</evidence>
<dbReference type="eggNOG" id="COG1801">
    <property type="taxonomic scope" value="Bacteria"/>
</dbReference>
<comment type="caution">
    <text evidence="1">The sequence shown here is derived from an EMBL/GenBank/DDBJ whole genome shotgun (WGS) entry which is preliminary data.</text>
</comment>